<dbReference type="Proteomes" id="UP000078559">
    <property type="component" value="Chromosome 10"/>
</dbReference>
<evidence type="ECO:0000313" key="3">
    <source>
        <dbReference type="Proteomes" id="UP000078559"/>
    </source>
</evidence>
<gene>
    <name evidence="2" type="ORF">VM1G_11901</name>
</gene>
<name>A0A194W9U9_CYTMA</name>
<feature type="compositionally biased region" description="Gly residues" evidence="1">
    <location>
        <begin position="67"/>
        <end position="77"/>
    </location>
</feature>
<dbReference type="EMBL" id="CM003107">
    <property type="protein sequence ID" value="KUI73087.1"/>
    <property type="molecule type" value="Genomic_DNA"/>
</dbReference>
<sequence length="85" mass="9217">MCPDSQTEFSAETLQMSDSQALQFNSAGMAFSHSTFNQSTFNNCVDVFNIAYQCHSWNHERAAPESGGSGEADGDSGGNREQESK</sequence>
<evidence type="ECO:0000256" key="1">
    <source>
        <dbReference type="SAM" id="MobiDB-lite"/>
    </source>
</evidence>
<protein>
    <submittedName>
        <fullName evidence="2">Uncharacterized protein</fullName>
    </submittedName>
</protein>
<keyword evidence="3" id="KW-1185">Reference proteome</keyword>
<reference evidence="2" key="1">
    <citation type="submission" date="2014-12" db="EMBL/GenBank/DDBJ databases">
        <title>Genome Sequence of Valsa Canker Pathogens Uncovers a Specific Adaption of Colonization on Woody Bark.</title>
        <authorList>
            <person name="Yin Z."/>
            <person name="Liu H."/>
            <person name="Gao X."/>
            <person name="Li Z."/>
            <person name="Song N."/>
            <person name="Ke X."/>
            <person name="Dai Q."/>
            <person name="Wu Y."/>
            <person name="Sun Y."/>
            <person name="Xu J.-R."/>
            <person name="Kang Z.K."/>
            <person name="Wang L."/>
            <person name="Huang L."/>
        </authorList>
    </citation>
    <scope>NUCLEOTIDE SEQUENCE [LARGE SCALE GENOMIC DNA]</scope>
    <source>
        <strain evidence="2">03-8</strain>
    </source>
</reference>
<organism evidence="2 3">
    <name type="scientific">Cytospora mali</name>
    <name type="common">Apple Valsa canker fungus</name>
    <name type="synonym">Valsa mali</name>
    <dbReference type="NCBI Taxonomy" id="578113"/>
    <lineage>
        <taxon>Eukaryota</taxon>
        <taxon>Fungi</taxon>
        <taxon>Dikarya</taxon>
        <taxon>Ascomycota</taxon>
        <taxon>Pezizomycotina</taxon>
        <taxon>Sordariomycetes</taxon>
        <taxon>Sordariomycetidae</taxon>
        <taxon>Diaporthales</taxon>
        <taxon>Cytosporaceae</taxon>
        <taxon>Cytospora</taxon>
    </lineage>
</organism>
<evidence type="ECO:0000313" key="2">
    <source>
        <dbReference type="EMBL" id="KUI73087.1"/>
    </source>
</evidence>
<accession>A0A194W9U9</accession>
<feature type="region of interest" description="Disordered" evidence="1">
    <location>
        <begin position="60"/>
        <end position="85"/>
    </location>
</feature>
<proteinExistence type="predicted"/>
<dbReference type="AlphaFoldDB" id="A0A194W9U9"/>